<feature type="transmembrane region" description="Helical" evidence="7">
    <location>
        <begin position="84"/>
        <end position="109"/>
    </location>
</feature>
<evidence type="ECO:0000256" key="4">
    <source>
        <dbReference type="ARBA" id="ARBA00022692"/>
    </source>
</evidence>
<evidence type="ECO:0000313" key="9">
    <source>
        <dbReference type="EMBL" id="MFC5007306.1"/>
    </source>
</evidence>
<evidence type="ECO:0000256" key="5">
    <source>
        <dbReference type="ARBA" id="ARBA00022989"/>
    </source>
</evidence>
<evidence type="ECO:0000256" key="3">
    <source>
        <dbReference type="ARBA" id="ARBA00022475"/>
    </source>
</evidence>
<keyword evidence="2 7" id="KW-0813">Transport</keyword>
<feature type="transmembrane region" description="Helical" evidence="7">
    <location>
        <begin position="116"/>
        <end position="140"/>
    </location>
</feature>
<reference evidence="10" key="1">
    <citation type="journal article" date="2019" name="Int. J. Syst. Evol. Microbiol.">
        <title>The Global Catalogue of Microorganisms (GCM) 10K type strain sequencing project: providing services to taxonomists for standard genome sequencing and annotation.</title>
        <authorList>
            <consortium name="The Broad Institute Genomics Platform"/>
            <consortium name="The Broad Institute Genome Sequencing Center for Infectious Disease"/>
            <person name="Wu L."/>
            <person name="Ma J."/>
        </authorList>
    </citation>
    <scope>NUCLEOTIDE SEQUENCE [LARGE SCALE GENOMIC DNA]</scope>
    <source>
        <strain evidence="10">CGMCC 4.7152</strain>
    </source>
</reference>
<dbReference type="CDD" id="cd06261">
    <property type="entry name" value="TM_PBP2"/>
    <property type="match status" value="1"/>
</dbReference>
<name>A0ABV9WIY4_9ACTN</name>
<evidence type="ECO:0000313" key="10">
    <source>
        <dbReference type="Proteomes" id="UP001595912"/>
    </source>
</evidence>
<feature type="domain" description="ABC transmembrane type-1" evidence="8">
    <location>
        <begin position="81"/>
        <end position="279"/>
    </location>
</feature>
<evidence type="ECO:0000256" key="6">
    <source>
        <dbReference type="ARBA" id="ARBA00023136"/>
    </source>
</evidence>
<feature type="transmembrane region" description="Helical" evidence="7">
    <location>
        <begin position="209"/>
        <end position="234"/>
    </location>
</feature>
<evidence type="ECO:0000256" key="1">
    <source>
        <dbReference type="ARBA" id="ARBA00004651"/>
    </source>
</evidence>
<keyword evidence="6 7" id="KW-0472">Membrane</keyword>
<comment type="similarity">
    <text evidence="7">Belongs to the binding-protein-dependent transport system permease family.</text>
</comment>
<keyword evidence="10" id="KW-1185">Reference proteome</keyword>
<dbReference type="InterPro" id="IPR000515">
    <property type="entry name" value="MetI-like"/>
</dbReference>
<evidence type="ECO:0000256" key="2">
    <source>
        <dbReference type="ARBA" id="ARBA00022448"/>
    </source>
</evidence>
<keyword evidence="4 7" id="KW-0812">Transmembrane</keyword>
<dbReference type="EMBL" id="JBHSIU010000121">
    <property type="protein sequence ID" value="MFC5007306.1"/>
    <property type="molecule type" value="Genomic_DNA"/>
</dbReference>
<feature type="transmembrane region" description="Helical" evidence="7">
    <location>
        <begin position="146"/>
        <end position="167"/>
    </location>
</feature>
<dbReference type="PANTHER" id="PTHR43386">
    <property type="entry name" value="OLIGOPEPTIDE TRANSPORT SYSTEM PERMEASE PROTEIN APPC"/>
    <property type="match status" value="1"/>
</dbReference>
<dbReference type="RefSeq" id="WP_380127952.1">
    <property type="nucleotide sequence ID" value="NZ_JBHSIU010000121.1"/>
</dbReference>
<dbReference type="InterPro" id="IPR050366">
    <property type="entry name" value="BP-dependent_transpt_permease"/>
</dbReference>
<feature type="transmembrane region" description="Helical" evidence="7">
    <location>
        <begin position="16"/>
        <end position="38"/>
    </location>
</feature>
<keyword evidence="3" id="KW-1003">Cell membrane</keyword>
<dbReference type="PANTHER" id="PTHR43386:SF1">
    <property type="entry name" value="D,D-DIPEPTIDE TRANSPORT SYSTEM PERMEASE PROTEIN DDPC-RELATED"/>
    <property type="match status" value="1"/>
</dbReference>
<proteinExistence type="inferred from homology"/>
<evidence type="ECO:0000256" key="7">
    <source>
        <dbReference type="RuleBase" id="RU363032"/>
    </source>
</evidence>
<accession>A0ABV9WIY4</accession>
<comment type="subcellular location">
    <subcellularLocation>
        <location evidence="1 7">Cell membrane</location>
        <topology evidence="1 7">Multi-pass membrane protein</topology>
    </subcellularLocation>
</comment>
<feature type="transmembrane region" description="Helical" evidence="7">
    <location>
        <begin position="257"/>
        <end position="282"/>
    </location>
</feature>
<sequence>MATRILRGSVGVQRGMLLAGAVLTGLFVLTALLAPVLAPHGYAQLQDGGGLFGSQQRPGGDHPLGTTITGYDVLSRTLWGARTALLVILLAVSLSLLAGVLLGLVSGYVGGRLDRLLVGVADIMYAFPSLLLAILVAIVVSQGRSSFAGGLLSAGLSVTAVFVPQYLRVVRAEVVRVKGEAFVDAARVIGAGHGRIMFRHVLRNSVRSLPVVVTVNASEAILTLAGLGFLGFGIEPNSAAEWGYDLNKAVPDVTAGIWWTAVPPGIAIVLTVLGITLIGESLNDLTDPRLRRRAAS</sequence>
<comment type="caution">
    <text evidence="9">The sequence shown here is derived from an EMBL/GenBank/DDBJ whole genome shotgun (WGS) entry which is preliminary data.</text>
</comment>
<organism evidence="9 10">
    <name type="scientific">Dactylosporangium cerinum</name>
    <dbReference type="NCBI Taxonomy" id="1434730"/>
    <lineage>
        <taxon>Bacteria</taxon>
        <taxon>Bacillati</taxon>
        <taxon>Actinomycetota</taxon>
        <taxon>Actinomycetes</taxon>
        <taxon>Micromonosporales</taxon>
        <taxon>Micromonosporaceae</taxon>
        <taxon>Dactylosporangium</taxon>
    </lineage>
</organism>
<keyword evidence="5 7" id="KW-1133">Transmembrane helix</keyword>
<dbReference type="Gene3D" id="1.10.3720.10">
    <property type="entry name" value="MetI-like"/>
    <property type="match status" value="1"/>
</dbReference>
<dbReference type="Pfam" id="PF00528">
    <property type="entry name" value="BPD_transp_1"/>
    <property type="match status" value="1"/>
</dbReference>
<evidence type="ECO:0000259" key="8">
    <source>
        <dbReference type="PROSITE" id="PS50928"/>
    </source>
</evidence>
<dbReference type="SUPFAM" id="SSF161098">
    <property type="entry name" value="MetI-like"/>
    <property type="match status" value="1"/>
</dbReference>
<gene>
    <name evidence="9" type="ORF">ACFPIJ_57045</name>
</gene>
<dbReference type="InterPro" id="IPR035906">
    <property type="entry name" value="MetI-like_sf"/>
</dbReference>
<protein>
    <submittedName>
        <fullName evidence="9">ABC transporter permease</fullName>
    </submittedName>
</protein>
<dbReference type="PROSITE" id="PS50928">
    <property type="entry name" value="ABC_TM1"/>
    <property type="match status" value="1"/>
</dbReference>
<dbReference type="Proteomes" id="UP001595912">
    <property type="component" value="Unassembled WGS sequence"/>
</dbReference>